<proteinExistence type="predicted"/>
<evidence type="ECO:0000313" key="2">
    <source>
        <dbReference type="Proteomes" id="UP001211894"/>
    </source>
</evidence>
<dbReference type="Pfam" id="PF16887">
    <property type="entry name" value="DUF5081"/>
    <property type="match status" value="1"/>
</dbReference>
<name>A0ABT4X734_9BACI</name>
<dbReference type="Proteomes" id="UP001211894">
    <property type="component" value="Unassembled WGS sequence"/>
</dbReference>
<dbReference type="InterPro" id="IPR031682">
    <property type="entry name" value="EsaE"/>
</dbReference>
<comment type="caution">
    <text evidence="1">The sequence shown here is derived from an EMBL/GenBank/DDBJ whole genome shotgun (WGS) entry which is preliminary data.</text>
</comment>
<keyword evidence="2" id="KW-1185">Reference proteome</keyword>
<gene>
    <name evidence="1" type="ORF">PJ311_16145</name>
</gene>
<dbReference type="EMBL" id="JAQKAB010000012">
    <property type="protein sequence ID" value="MDA7028106.1"/>
    <property type="molecule type" value="Genomic_DNA"/>
</dbReference>
<reference evidence="1 2" key="1">
    <citation type="submission" date="2023-01" db="EMBL/GenBank/DDBJ databases">
        <title>Bacillus changyiensis sp. nov., isolated from a coastal deposit.</title>
        <authorList>
            <person name="Xiao G."/>
            <person name="Lai Q."/>
            <person name="Hu Z."/>
            <person name="Shao Z."/>
        </authorList>
    </citation>
    <scope>NUCLEOTIDE SEQUENCE [LARGE SCALE GENOMIC DNA]</scope>
    <source>
        <strain evidence="1 2">CLL-7-23</strain>
    </source>
</reference>
<dbReference type="RefSeq" id="WP_271341917.1">
    <property type="nucleotide sequence ID" value="NZ_JAQKAB010000012.1"/>
</dbReference>
<protein>
    <submittedName>
        <fullName evidence="1">DUF5081 family protein</fullName>
    </submittedName>
</protein>
<organism evidence="1 2">
    <name type="scientific">Bacillus changyiensis</name>
    <dbReference type="NCBI Taxonomy" id="3004103"/>
    <lineage>
        <taxon>Bacteria</taxon>
        <taxon>Bacillati</taxon>
        <taxon>Bacillota</taxon>
        <taxon>Bacilli</taxon>
        <taxon>Bacillales</taxon>
        <taxon>Bacillaceae</taxon>
        <taxon>Bacillus</taxon>
    </lineage>
</organism>
<accession>A0ABT4X734</accession>
<evidence type="ECO:0000313" key="1">
    <source>
        <dbReference type="EMBL" id="MDA7028106.1"/>
    </source>
</evidence>
<sequence length="236" mass="26865">MPVTIDSLTAAELYALGGAAGVTYLFGLPEREQLALIDPDCAEKAKDGLIKKGVLTSDGKMTDAAFQLAEALKYYQKSKEYARFNNVMCAFLPDDDEHIIAITEIKAETAYTVDFLEKRQVYLTIISAVSFLLREPREKDQTFSLKRMSLKERAEVSEMDLTNEEVLAVETFKRAPEHQPTHDGLHEAAFYFTKGEDFVAVDPLHDRYEWISLHMLNKRLFDTLKIVYGKRRALND</sequence>